<keyword evidence="1" id="KW-1133">Transmembrane helix</keyword>
<keyword evidence="1" id="KW-0812">Transmembrane</keyword>
<dbReference type="AlphaFoldDB" id="A0A0T9UQA4"/>
<reference evidence="2 3" key="1">
    <citation type="submission" date="2015-03" db="EMBL/GenBank/DDBJ databases">
        <authorList>
            <person name="Murphy D."/>
        </authorList>
    </citation>
    <scope>NUCLEOTIDE SEQUENCE [LARGE SCALE GENOMIC DNA]</scope>
    <source>
        <strain evidence="2 3">IP06005</strain>
    </source>
</reference>
<feature type="transmembrane region" description="Helical" evidence="1">
    <location>
        <begin position="6"/>
        <end position="33"/>
    </location>
</feature>
<accession>A0A0T9UQA4</accession>
<name>A0A0T9UQA4_YERAL</name>
<dbReference type="EMBL" id="CQEJ01000024">
    <property type="protein sequence ID" value="CNL60951.1"/>
    <property type="molecule type" value="Genomic_DNA"/>
</dbReference>
<evidence type="ECO:0000313" key="3">
    <source>
        <dbReference type="Proteomes" id="UP000041595"/>
    </source>
</evidence>
<organism evidence="2 3">
    <name type="scientific">Yersinia aldovae</name>
    <dbReference type="NCBI Taxonomy" id="29483"/>
    <lineage>
        <taxon>Bacteria</taxon>
        <taxon>Pseudomonadati</taxon>
        <taxon>Pseudomonadota</taxon>
        <taxon>Gammaproteobacteria</taxon>
        <taxon>Enterobacterales</taxon>
        <taxon>Yersiniaceae</taxon>
        <taxon>Yersinia</taxon>
    </lineage>
</organism>
<evidence type="ECO:0000256" key="1">
    <source>
        <dbReference type="SAM" id="Phobius"/>
    </source>
</evidence>
<proteinExistence type="predicted"/>
<evidence type="ECO:0000313" key="2">
    <source>
        <dbReference type="EMBL" id="CNL60951.1"/>
    </source>
</evidence>
<sequence length="111" mass="12631">MSKNILSVSIIIILGGYPCPPLLLTILLVYLVVSLPILITYRSTNAFTATYTAGVTYIYRARKFEHKEHIFQMTFNSIDSSCLATTLRNIINTVRNNSRMPILRSELTYIK</sequence>
<gene>
    <name evidence="2" type="ORF">ERS137965_03507</name>
</gene>
<protein>
    <submittedName>
        <fullName evidence="2">Uncharacterized protein</fullName>
    </submittedName>
</protein>
<dbReference type="Proteomes" id="UP000041595">
    <property type="component" value="Unassembled WGS sequence"/>
</dbReference>
<keyword evidence="1" id="KW-0472">Membrane</keyword>